<proteinExistence type="predicted"/>
<evidence type="ECO:0000256" key="1">
    <source>
        <dbReference type="ARBA" id="ARBA00022729"/>
    </source>
</evidence>
<dbReference type="PANTHER" id="PTHR36504:SF1">
    <property type="entry name" value="LIPOPOLYSACCHARIDE EXPORT SYSTEM PROTEIN LPTA"/>
    <property type="match status" value="1"/>
</dbReference>
<protein>
    <recommendedName>
        <fullName evidence="3">Organic solvent tolerance-like N-terminal domain-containing protein</fullName>
    </recommendedName>
</protein>
<dbReference type="PANTHER" id="PTHR36504">
    <property type="entry name" value="LIPOPOLYSACCHARIDE EXPORT SYSTEM PROTEIN LPTA"/>
    <property type="match status" value="1"/>
</dbReference>
<organism evidence="4 5">
    <name type="scientific">Terriglobus albidus</name>
    <dbReference type="NCBI Taxonomy" id="1592106"/>
    <lineage>
        <taxon>Bacteria</taxon>
        <taxon>Pseudomonadati</taxon>
        <taxon>Acidobacteriota</taxon>
        <taxon>Terriglobia</taxon>
        <taxon>Terriglobales</taxon>
        <taxon>Acidobacteriaceae</taxon>
        <taxon>Terriglobus</taxon>
    </lineage>
</organism>
<dbReference type="GO" id="GO:0009279">
    <property type="term" value="C:cell outer membrane"/>
    <property type="evidence" value="ECO:0007669"/>
    <property type="project" value="TreeGrafter"/>
</dbReference>
<dbReference type="OrthoDB" id="102574at2"/>
<feature type="transmembrane region" description="Helical" evidence="2">
    <location>
        <begin position="12"/>
        <end position="34"/>
    </location>
</feature>
<dbReference type="GO" id="GO:0017089">
    <property type="term" value="F:glycolipid transfer activity"/>
    <property type="evidence" value="ECO:0007669"/>
    <property type="project" value="TreeGrafter"/>
</dbReference>
<keyword evidence="5" id="KW-1185">Reference proteome</keyword>
<dbReference type="InterPro" id="IPR052037">
    <property type="entry name" value="LPS_export_LptA"/>
</dbReference>
<accession>A0A5B9EEC3</accession>
<evidence type="ECO:0000256" key="2">
    <source>
        <dbReference type="SAM" id="Phobius"/>
    </source>
</evidence>
<feature type="domain" description="Organic solvent tolerance-like N-terminal" evidence="3">
    <location>
        <begin position="424"/>
        <end position="503"/>
    </location>
</feature>
<evidence type="ECO:0000313" key="5">
    <source>
        <dbReference type="Proteomes" id="UP000321820"/>
    </source>
</evidence>
<gene>
    <name evidence="4" type="ORF">FTW19_19850</name>
</gene>
<dbReference type="AlphaFoldDB" id="A0A5B9EEC3"/>
<keyword evidence="2" id="KW-0812">Transmembrane</keyword>
<dbReference type="KEGG" id="talb:FTW19_19850"/>
<reference evidence="4 5" key="1">
    <citation type="submission" date="2019-08" db="EMBL/GenBank/DDBJ databases">
        <title>Complete genome sequence of Terriglobus albidus strain ORNL.</title>
        <authorList>
            <person name="Podar M."/>
        </authorList>
    </citation>
    <scope>NUCLEOTIDE SEQUENCE [LARGE SCALE GENOMIC DNA]</scope>
    <source>
        <strain evidence="4 5">ORNL</strain>
    </source>
</reference>
<dbReference type="EMBL" id="CP042806">
    <property type="protein sequence ID" value="QEE30034.1"/>
    <property type="molecule type" value="Genomic_DNA"/>
</dbReference>
<dbReference type="GO" id="GO:0015920">
    <property type="term" value="P:lipopolysaccharide transport"/>
    <property type="evidence" value="ECO:0007669"/>
    <property type="project" value="TreeGrafter"/>
</dbReference>
<keyword evidence="2" id="KW-0472">Membrane</keyword>
<dbReference type="Pfam" id="PF03968">
    <property type="entry name" value="LptD_N"/>
    <property type="match status" value="2"/>
</dbReference>
<feature type="domain" description="Organic solvent tolerance-like N-terminal" evidence="3">
    <location>
        <begin position="598"/>
        <end position="707"/>
    </location>
</feature>
<sequence length="729" mass="77882">MWHGMRITVERLRMWLLIGAGALLLLVAGFIGYARYRTGSFLKRLPAKLGVDIKQSTNGFTYSQSVKGRTLFTVHASKMIQRTDGKVTLHDVKIIVHDGSRIDRISSNEFIYDQTNGVIQADGEVHLDLDTPEGKEEQAAVHVKTSGLVFLQKLGLAATEKPIEFAAKGVSGHATGADYSTDTGLLVLHSAVEATTEAKGRQIQMFAGWAQLDRKGQVAQLKQTRMVQGGSVGEAAEATVHLRRDGSAERIETSGGLKVTSDDGRLLTAQRSETWLSARSEPERVRLQGAVHTEQNTAERISRGDASEALVEFGAGGVAKVAHLTGGVHLTDAEGKRTSRDLRAAKVDLHFEQVEKNPVLRSAVAEGDANVLSVADGARSHFQADLLTAQFVGDRRPRASQVHGEGHARMESASAKGVTQTGASDRIDVALNAANEVESGTMSGGVTVTQASVVKGQPRQSRATGDQAVLKQDGLVELTGHPRVSDGDGSVEAERIQMQRQTQQSWAIGNVKATYARGNDPMHVIADRAEWRPQDELAIFTGGARPARLWQSNSQVEAPAITLDRGKHTALAAAGNGMVRAVLVSAATPKRPSAVYRITARQMSFSEAQHQVEFAGPVRMESADGTVSARQATVFLSASKAKTADFSGNVERVVAKEEVVIDQGQRRGTGGQLVYTAADGLAVLTGSPKVVDPQQGTITGTELSFHAADGSVVVSGASDRRVRTETQVK</sequence>
<keyword evidence="1" id="KW-0732">Signal</keyword>
<keyword evidence="2" id="KW-1133">Transmembrane helix</keyword>
<name>A0A5B9EEC3_9BACT</name>
<evidence type="ECO:0000259" key="3">
    <source>
        <dbReference type="Pfam" id="PF03968"/>
    </source>
</evidence>
<dbReference type="Gene3D" id="2.60.450.10">
    <property type="entry name" value="Lipopolysaccharide (LPS) transport protein A like domain"/>
    <property type="match status" value="4"/>
</dbReference>
<dbReference type="GO" id="GO:0030288">
    <property type="term" value="C:outer membrane-bounded periplasmic space"/>
    <property type="evidence" value="ECO:0007669"/>
    <property type="project" value="TreeGrafter"/>
</dbReference>
<evidence type="ECO:0000313" key="4">
    <source>
        <dbReference type="EMBL" id="QEE30034.1"/>
    </source>
</evidence>
<dbReference type="InterPro" id="IPR005653">
    <property type="entry name" value="OstA-like_N"/>
</dbReference>
<dbReference type="Proteomes" id="UP000321820">
    <property type="component" value="Chromosome"/>
</dbReference>